<keyword evidence="1" id="KW-0812">Transmembrane</keyword>
<feature type="transmembrane region" description="Helical" evidence="1">
    <location>
        <begin position="41"/>
        <end position="59"/>
    </location>
</feature>
<sequence length="365" mass="41815">MAAIAYSSLPTDAKPFEFPTLTELKRSIPARYFESSAPRSLFFTARAFAFAYAFGFALWRARQLPVVEAHAALDALLCGTYVFLQGVNMWGFFTIGHDCGHGSFSRSHVLNFVVGTLTHSLILTPYEAWKLSHRLHHKNTGNIDQDEIFYPQRKETVNDPARKMVLSFGFAWFIYEIIGFPPRTDEHTELRDSLFARHLLACSLSVIAHLACVMLAFNLTYVLGWATMGVYYWAPLFVFASMLVITTFLHHNDEETPWYADSEWTYVKGNLSSVDRDYGWLVNHLSHNIGTHQVHHLFPIIPHYNLNGATEYFRKAFPHLVRKSDDRIIPAFIRVGLLYVKYGVIENDAKMFSLKDNRETLTKSS</sequence>
<dbReference type="GO" id="GO:0016491">
    <property type="term" value="F:oxidoreductase activity"/>
    <property type="evidence" value="ECO:0007669"/>
    <property type="project" value="InterPro"/>
</dbReference>
<dbReference type="CDD" id="cd03507">
    <property type="entry name" value="Delta12-FADS-like"/>
    <property type="match status" value="1"/>
</dbReference>
<name>A0A7R7EBF0_9STRA</name>
<feature type="transmembrane region" description="Helical" evidence="1">
    <location>
        <begin position="108"/>
        <end position="129"/>
    </location>
</feature>
<accession>A0A7R7EBF0</accession>
<dbReference type="PANTHER" id="PTHR32100">
    <property type="entry name" value="OMEGA-6 FATTY ACID DESATURASE, CHLOROPLASTIC"/>
    <property type="match status" value="1"/>
</dbReference>
<proteinExistence type="predicted"/>
<dbReference type="GO" id="GO:0006629">
    <property type="term" value="P:lipid metabolic process"/>
    <property type="evidence" value="ECO:0007669"/>
    <property type="project" value="InterPro"/>
</dbReference>
<evidence type="ECO:0000259" key="2">
    <source>
        <dbReference type="Pfam" id="PF00487"/>
    </source>
</evidence>
<feature type="transmembrane region" description="Helical" evidence="1">
    <location>
        <begin position="230"/>
        <end position="249"/>
    </location>
</feature>
<dbReference type="EMBL" id="LC589688">
    <property type="protein sequence ID" value="BCM26599.1"/>
    <property type="molecule type" value="Genomic_DNA"/>
</dbReference>
<keyword evidence="1" id="KW-0472">Membrane</keyword>
<gene>
    <name evidence="3" type="primary">psulw3</name>
</gene>
<dbReference type="InterPro" id="IPR012171">
    <property type="entry name" value="Fatty_acid_desaturase"/>
</dbReference>
<feature type="transmembrane region" description="Helical" evidence="1">
    <location>
        <begin position="71"/>
        <end position="96"/>
    </location>
</feature>
<dbReference type="Pfam" id="PF00487">
    <property type="entry name" value="FA_desaturase"/>
    <property type="match status" value="1"/>
</dbReference>
<reference evidence="3" key="1">
    <citation type="submission" date="2020-10" db="EMBL/GenBank/DDBJ databases">
        <authorList>
            <person name="Mo B.K.H."/>
            <person name="Ando A."/>
            <person name="Nakatsuji R."/>
            <person name="Okuda T."/>
            <person name="Takemoto Y."/>
            <person name="Ikemoto H."/>
            <person name="Kikukawa H."/>
            <person name="Sakamoto T."/>
            <person name="Sakuradani E."/>
            <person name="Ogawa J."/>
        </authorList>
    </citation>
    <scope>NUCLEOTIDE SEQUENCE</scope>
    <source>
        <strain evidence="3">NBRC 100117</strain>
    </source>
</reference>
<protein>
    <submittedName>
        <fullName evidence="3">Omega-3 fatty acid desaturase</fullName>
    </submittedName>
</protein>
<organism evidence="3">
    <name type="scientific">Pythium sulcatum</name>
    <dbReference type="NCBI Taxonomy" id="82949"/>
    <lineage>
        <taxon>Eukaryota</taxon>
        <taxon>Sar</taxon>
        <taxon>Stramenopiles</taxon>
        <taxon>Oomycota</taxon>
        <taxon>Peronosporomycetes</taxon>
        <taxon>Pythiales</taxon>
        <taxon>Pythiaceae</taxon>
        <taxon>Pythium</taxon>
    </lineage>
</organism>
<evidence type="ECO:0000313" key="3">
    <source>
        <dbReference type="EMBL" id="BCM26599.1"/>
    </source>
</evidence>
<feature type="transmembrane region" description="Helical" evidence="1">
    <location>
        <begin position="199"/>
        <end position="224"/>
    </location>
</feature>
<reference evidence="3" key="2">
    <citation type="submission" date="2020-12" db="EMBL/GenBank/DDBJ databases">
        <title>Characterization of omega-3 fatty acid desaturases from oomycetes and their application towards eicosapentaenoic acid production in Mortierella alpina.</title>
        <authorList>
            <person name="MoBKHK.H"/>
            <person name="Ando A."/>
            <person name="Nakatsuji R."/>
            <person name="Okuda T."/>
            <person name="Takemoto Y."/>
            <person name="Ikemoto H."/>
            <person name="Kikukawa H."/>
            <person name="Sakamoto T."/>
            <person name="Sakuradani E."/>
            <person name="Ogawa J."/>
        </authorList>
    </citation>
    <scope>NUCLEOTIDE SEQUENCE</scope>
    <source>
        <strain evidence="3">NBRC 100117</strain>
    </source>
</reference>
<keyword evidence="1" id="KW-1133">Transmembrane helix</keyword>
<dbReference type="InterPro" id="IPR005804">
    <property type="entry name" value="FA_desaturase_dom"/>
</dbReference>
<evidence type="ECO:0000256" key="1">
    <source>
        <dbReference type="SAM" id="Phobius"/>
    </source>
</evidence>
<dbReference type="AlphaFoldDB" id="A0A7R7EBF0"/>
<feature type="domain" description="Fatty acid desaturase" evidence="2">
    <location>
        <begin position="83"/>
        <end position="319"/>
    </location>
</feature>